<dbReference type="EMBL" id="MU826376">
    <property type="protein sequence ID" value="KAJ7377592.1"/>
    <property type="molecule type" value="Genomic_DNA"/>
</dbReference>
<keyword evidence="2" id="KW-1185">Reference proteome</keyword>
<gene>
    <name evidence="1" type="ORF">OS493_028152</name>
</gene>
<evidence type="ECO:0000313" key="1">
    <source>
        <dbReference type="EMBL" id="KAJ7377592.1"/>
    </source>
</evidence>
<dbReference type="Proteomes" id="UP001163046">
    <property type="component" value="Unassembled WGS sequence"/>
</dbReference>
<dbReference type="AlphaFoldDB" id="A0A9X0CVI4"/>
<organism evidence="1 2">
    <name type="scientific">Desmophyllum pertusum</name>
    <dbReference type="NCBI Taxonomy" id="174260"/>
    <lineage>
        <taxon>Eukaryota</taxon>
        <taxon>Metazoa</taxon>
        <taxon>Cnidaria</taxon>
        <taxon>Anthozoa</taxon>
        <taxon>Hexacorallia</taxon>
        <taxon>Scleractinia</taxon>
        <taxon>Caryophylliina</taxon>
        <taxon>Caryophylliidae</taxon>
        <taxon>Desmophyllum</taxon>
    </lineage>
</organism>
<dbReference type="Gene3D" id="2.40.70.10">
    <property type="entry name" value="Acid Proteases"/>
    <property type="match status" value="1"/>
</dbReference>
<evidence type="ECO:0000313" key="2">
    <source>
        <dbReference type="Proteomes" id="UP001163046"/>
    </source>
</evidence>
<name>A0A9X0CVI4_9CNID</name>
<comment type="caution">
    <text evidence="1">The sequence shown here is derived from an EMBL/GenBank/DDBJ whole genome shotgun (WGS) entry which is preliminary data.</text>
</comment>
<sequence>MKNIDDCCWTNIKILGEIVVDFVLGGELVQQEMQVVRGMTQQMILGWDVCLAHRAMVDASEGVLWFNGTSAPLLRREELIPVPSMVRLRERAQIPARFEKVATPGPDSASSQICI</sequence>
<proteinExistence type="predicted"/>
<dbReference type="InterPro" id="IPR021109">
    <property type="entry name" value="Peptidase_aspartic_dom_sf"/>
</dbReference>
<protein>
    <submittedName>
        <fullName evidence="1">Uncharacterized protein</fullName>
    </submittedName>
</protein>
<reference evidence="1" key="1">
    <citation type="submission" date="2023-01" db="EMBL/GenBank/DDBJ databases">
        <title>Genome assembly of the deep-sea coral Lophelia pertusa.</title>
        <authorList>
            <person name="Herrera S."/>
            <person name="Cordes E."/>
        </authorList>
    </citation>
    <scope>NUCLEOTIDE SEQUENCE</scope>
    <source>
        <strain evidence="1">USNM1676648</strain>
        <tissue evidence="1">Polyp</tissue>
    </source>
</reference>
<accession>A0A9X0CVI4</accession>